<sequence length="93" mass="9421">MAPTAATTQEATPAAGECVATAPAADPSGVGLASLLVGGIVRDTPTEPVEVRISRFTLKPDTPFQATALPYPSLMYIETGASDCPGGAGRIIY</sequence>
<gene>
    <name evidence="1" type="ORF">RM445_30530</name>
</gene>
<keyword evidence="2" id="KW-1185">Reference proteome</keyword>
<organism evidence="1 2">
    <name type="scientific">Pseudonocardia charpentierae</name>
    <dbReference type="NCBI Taxonomy" id="3075545"/>
    <lineage>
        <taxon>Bacteria</taxon>
        <taxon>Bacillati</taxon>
        <taxon>Actinomycetota</taxon>
        <taxon>Actinomycetes</taxon>
        <taxon>Pseudonocardiales</taxon>
        <taxon>Pseudonocardiaceae</taxon>
        <taxon>Pseudonocardia</taxon>
    </lineage>
</organism>
<evidence type="ECO:0000313" key="1">
    <source>
        <dbReference type="EMBL" id="MDT0353831.1"/>
    </source>
</evidence>
<accession>A0ABU2NIP0</accession>
<comment type="caution">
    <text evidence="1">The sequence shown here is derived from an EMBL/GenBank/DDBJ whole genome shotgun (WGS) entry which is preliminary data.</text>
</comment>
<protein>
    <submittedName>
        <fullName evidence="1">Uncharacterized protein</fullName>
    </submittedName>
</protein>
<reference evidence="2" key="1">
    <citation type="submission" date="2023-07" db="EMBL/GenBank/DDBJ databases">
        <title>30 novel species of actinomycetes from the DSMZ collection.</title>
        <authorList>
            <person name="Nouioui I."/>
        </authorList>
    </citation>
    <scope>NUCLEOTIDE SEQUENCE [LARGE SCALE GENOMIC DNA]</scope>
    <source>
        <strain evidence="2">DSM 45834</strain>
    </source>
</reference>
<dbReference type="Proteomes" id="UP001183202">
    <property type="component" value="Unassembled WGS sequence"/>
</dbReference>
<name>A0ABU2NIP0_9PSEU</name>
<proteinExistence type="predicted"/>
<evidence type="ECO:0000313" key="2">
    <source>
        <dbReference type="Proteomes" id="UP001183202"/>
    </source>
</evidence>
<dbReference type="EMBL" id="JAVREJ010000047">
    <property type="protein sequence ID" value="MDT0353831.1"/>
    <property type="molecule type" value="Genomic_DNA"/>
</dbReference>